<dbReference type="OrthoDB" id="2645616at2"/>
<keyword evidence="1" id="KW-0175">Coiled coil</keyword>
<reference evidence="3" key="1">
    <citation type="submission" date="2018-12" db="EMBL/GenBank/DDBJ databases">
        <title>Genome sequence of Peanibacillus sp.</title>
        <authorList>
            <person name="Subramani G."/>
            <person name="Srinivasan S."/>
            <person name="Kim M.K."/>
        </authorList>
    </citation>
    <scope>NUCLEOTIDE SEQUENCE [LARGE SCALE GENOMIC DNA]</scope>
    <source>
        <strain evidence="3">18JY67-1</strain>
    </source>
</reference>
<proteinExistence type="predicted"/>
<evidence type="ECO:0000313" key="2">
    <source>
        <dbReference type="EMBL" id="AZN39281.1"/>
    </source>
</evidence>
<dbReference type="KEGG" id="palb:EJC50_06090"/>
<organism evidence="2 3">
    <name type="scientific">Paenibacillus albus</name>
    <dbReference type="NCBI Taxonomy" id="2495582"/>
    <lineage>
        <taxon>Bacteria</taxon>
        <taxon>Bacillati</taxon>
        <taxon>Bacillota</taxon>
        <taxon>Bacilli</taxon>
        <taxon>Bacillales</taxon>
        <taxon>Paenibacillaceae</taxon>
        <taxon>Paenibacillus</taxon>
    </lineage>
</organism>
<dbReference type="EMBL" id="CP034437">
    <property type="protein sequence ID" value="AZN39281.1"/>
    <property type="molecule type" value="Genomic_DNA"/>
</dbReference>
<gene>
    <name evidence="2" type="ORF">EJC50_06090</name>
</gene>
<keyword evidence="3" id="KW-1185">Reference proteome</keyword>
<sequence length="82" mass="9304">MIQTPAIVYANRLCDSETMTNKLIYQIKQDRLSTKELDKLQARCTAELSELRQELNELLKELRAIADGSNNRPAAQPERTAA</sequence>
<evidence type="ECO:0000313" key="3">
    <source>
        <dbReference type="Proteomes" id="UP000272528"/>
    </source>
</evidence>
<dbReference type="RefSeq" id="WP_126013700.1">
    <property type="nucleotide sequence ID" value="NZ_CP034437.1"/>
</dbReference>
<dbReference type="Proteomes" id="UP000272528">
    <property type="component" value="Chromosome"/>
</dbReference>
<accession>A0A3S9A0N0</accession>
<protein>
    <submittedName>
        <fullName evidence="2">Uncharacterized protein</fullName>
    </submittedName>
</protein>
<dbReference type="AlphaFoldDB" id="A0A3S9A0N0"/>
<evidence type="ECO:0000256" key="1">
    <source>
        <dbReference type="SAM" id="Coils"/>
    </source>
</evidence>
<name>A0A3S9A0N0_9BACL</name>
<feature type="coiled-coil region" evidence="1">
    <location>
        <begin position="37"/>
        <end position="72"/>
    </location>
</feature>